<keyword evidence="3" id="KW-1185">Reference proteome</keyword>
<dbReference type="EMBL" id="CAXAMN010022734">
    <property type="protein sequence ID" value="CAK9072373.1"/>
    <property type="molecule type" value="Genomic_DNA"/>
</dbReference>
<protein>
    <submittedName>
        <fullName evidence="2">Uncharacterized protein</fullName>
    </submittedName>
</protein>
<accession>A0ABP0P8J5</accession>
<feature type="non-terminal residue" evidence="2">
    <location>
        <position position="1"/>
    </location>
</feature>
<organism evidence="2 3">
    <name type="scientific">Durusdinium trenchii</name>
    <dbReference type="NCBI Taxonomy" id="1381693"/>
    <lineage>
        <taxon>Eukaryota</taxon>
        <taxon>Sar</taxon>
        <taxon>Alveolata</taxon>
        <taxon>Dinophyceae</taxon>
        <taxon>Suessiales</taxon>
        <taxon>Symbiodiniaceae</taxon>
        <taxon>Durusdinium</taxon>
    </lineage>
</organism>
<proteinExistence type="predicted"/>
<evidence type="ECO:0000256" key="1">
    <source>
        <dbReference type="SAM" id="MobiDB-lite"/>
    </source>
</evidence>
<name>A0ABP0P8J5_9DINO</name>
<sequence length="271" mass="30263">CCQGGATGWLQRSTARGRGMVAASRQATLATATDLPPTFRDSPRAVRAPSPPSPAGLARRRTWRMSKPSASTRTPCSMPTKRWLNTFPEATKAGEAAGYREAAVDWDKVNSMTQSLNELLRKSEALDGGDPPEVLMARHLHNQAKALVDEGETPLERFDYLEEKNQEAEQVFDGITLEELHKARDALHDQQDMAEEALKRADLHHDQMEKILHEWNSRSTVTKLPREMTKPNGDPWWPDPVPPPRLPDREIMLVPAGGGIKNFSPPGRYFL</sequence>
<dbReference type="Proteomes" id="UP001642484">
    <property type="component" value="Unassembled WGS sequence"/>
</dbReference>
<evidence type="ECO:0000313" key="2">
    <source>
        <dbReference type="EMBL" id="CAK9072373.1"/>
    </source>
</evidence>
<reference evidence="2 3" key="1">
    <citation type="submission" date="2024-02" db="EMBL/GenBank/DDBJ databases">
        <authorList>
            <person name="Chen Y."/>
            <person name="Shah S."/>
            <person name="Dougan E. K."/>
            <person name="Thang M."/>
            <person name="Chan C."/>
        </authorList>
    </citation>
    <scope>NUCLEOTIDE SEQUENCE [LARGE SCALE GENOMIC DNA]</scope>
</reference>
<comment type="caution">
    <text evidence="2">The sequence shown here is derived from an EMBL/GenBank/DDBJ whole genome shotgun (WGS) entry which is preliminary data.</text>
</comment>
<feature type="region of interest" description="Disordered" evidence="1">
    <location>
        <begin position="34"/>
        <end position="81"/>
    </location>
</feature>
<evidence type="ECO:0000313" key="3">
    <source>
        <dbReference type="Proteomes" id="UP001642484"/>
    </source>
</evidence>
<feature type="compositionally biased region" description="Polar residues" evidence="1">
    <location>
        <begin position="68"/>
        <end position="77"/>
    </location>
</feature>
<gene>
    <name evidence="2" type="ORF">CCMP2556_LOCUS35604</name>
</gene>
<feature type="compositionally biased region" description="Low complexity" evidence="1">
    <location>
        <begin position="34"/>
        <end position="48"/>
    </location>
</feature>